<protein>
    <submittedName>
        <fullName evidence="2">Uncharacterized protein</fullName>
    </submittedName>
</protein>
<accession>A0A2V5HM41</accession>
<evidence type="ECO:0000313" key="2">
    <source>
        <dbReference type="EMBL" id="PYI24851.1"/>
    </source>
</evidence>
<keyword evidence="3" id="KW-1185">Reference proteome</keyword>
<feature type="compositionally biased region" description="Basic and acidic residues" evidence="1">
    <location>
        <begin position="83"/>
        <end position="104"/>
    </location>
</feature>
<sequence length="116" mass="11835">MAPAFIAKLKLKLKSIFRKKKTDQEDSEATPAADVAAAAEPQADAPAETPAEGAKPEPTEPVTSSTAPVLELNTGAPTAETVAEDHAAEKKAEAAAEAAADKPAETVGQAKAEESK</sequence>
<gene>
    <name evidence="2" type="ORF">BO99DRAFT_469926</name>
</gene>
<feature type="compositionally biased region" description="Low complexity" evidence="1">
    <location>
        <begin position="29"/>
        <end position="52"/>
    </location>
</feature>
<name>A0A2V5HM41_ASPV1</name>
<feature type="region of interest" description="Disordered" evidence="1">
    <location>
        <begin position="17"/>
        <end position="116"/>
    </location>
</feature>
<organism evidence="2 3">
    <name type="scientific">Aspergillus violaceofuscus (strain CBS 115571)</name>
    <dbReference type="NCBI Taxonomy" id="1450538"/>
    <lineage>
        <taxon>Eukaryota</taxon>
        <taxon>Fungi</taxon>
        <taxon>Dikarya</taxon>
        <taxon>Ascomycota</taxon>
        <taxon>Pezizomycotina</taxon>
        <taxon>Eurotiomycetes</taxon>
        <taxon>Eurotiomycetidae</taxon>
        <taxon>Eurotiales</taxon>
        <taxon>Aspergillaceae</taxon>
        <taxon>Aspergillus</taxon>
    </lineage>
</organism>
<evidence type="ECO:0000256" key="1">
    <source>
        <dbReference type="SAM" id="MobiDB-lite"/>
    </source>
</evidence>
<dbReference type="EMBL" id="KZ825101">
    <property type="protein sequence ID" value="PYI24851.1"/>
    <property type="molecule type" value="Genomic_DNA"/>
</dbReference>
<dbReference type="AlphaFoldDB" id="A0A2V5HM41"/>
<evidence type="ECO:0000313" key="3">
    <source>
        <dbReference type="Proteomes" id="UP000249829"/>
    </source>
</evidence>
<reference evidence="2 3" key="1">
    <citation type="submission" date="2018-02" db="EMBL/GenBank/DDBJ databases">
        <title>The genomes of Aspergillus section Nigri reveals drivers in fungal speciation.</title>
        <authorList>
            <consortium name="DOE Joint Genome Institute"/>
            <person name="Vesth T.C."/>
            <person name="Nybo J."/>
            <person name="Theobald S."/>
            <person name="Brandl J."/>
            <person name="Frisvad J.C."/>
            <person name="Nielsen K.F."/>
            <person name="Lyhne E.K."/>
            <person name="Kogle M.E."/>
            <person name="Kuo A."/>
            <person name="Riley R."/>
            <person name="Clum A."/>
            <person name="Nolan M."/>
            <person name="Lipzen A."/>
            <person name="Salamov A."/>
            <person name="Henrissat B."/>
            <person name="Wiebenga A."/>
            <person name="De vries R.P."/>
            <person name="Grigoriev I.V."/>
            <person name="Mortensen U.H."/>
            <person name="Andersen M.R."/>
            <person name="Baker S.E."/>
        </authorList>
    </citation>
    <scope>NUCLEOTIDE SEQUENCE [LARGE SCALE GENOMIC DNA]</scope>
    <source>
        <strain evidence="2 3">CBS 115571</strain>
    </source>
</reference>
<dbReference type="Proteomes" id="UP000249829">
    <property type="component" value="Unassembled WGS sequence"/>
</dbReference>
<proteinExistence type="predicted"/>